<dbReference type="EMBL" id="JACJIP010000007">
    <property type="protein sequence ID" value="MBA9085098.1"/>
    <property type="molecule type" value="Genomic_DNA"/>
</dbReference>
<dbReference type="GO" id="GO:0006260">
    <property type="term" value="P:DNA replication"/>
    <property type="evidence" value="ECO:0007669"/>
    <property type="project" value="UniProtKB-KW"/>
</dbReference>
<dbReference type="Pfam" id="PF00910">
    <property type="entry name" value="RNA_helicase"/>
    <property type="match status" value="1"/>
</dbReference>
<keyword evidence="10" id="KW-0378">Hydrolase</keyword>
<keyword evidence="11" id="KW-0190">Covalent protein-DNA linkage</keyword>
<dbReference type="RefSeq" id="WP_182535031.1">
    <property type="nucleotide sequence ID" value="NZ_JACJIP010000007.1"/>
</dbReference>
<dbReference type="GO" id="GO:0004519">
    <property type="term" value="F:endonuclease activity"/>
    <property type="evidence" value="ECO:0007669"/>
    <property type="project" value="UniProtKB-KW"/>
</dbReference>
<dbReference type="InterPro" id="IPR000605">
    <property type="entry name" value="Helicase_SF3_ssDNA/RNA_vir"/>
</dbReference>
<evidence type="ECO:0000256" key="1">
    <source>
        <dbReference type="ARBA" id="ARBA00001936"/>
    </source>
</evidence>
<keyword evidence="12" id="KW-0238">DNA-binding</keyword>
<dbReference type="GO" id="GO:0003723">
    <property type="term" value="F:RNA binding"/>
    <property type="evidence" value="ECO:0007669"/>
    <property type="project" value="InterPro"/>
</dbReference>
<sequence>MKDTQSRKWQITLNFKNKEQIDHTVIKKVLSEIKPIQYYCMADEIGLKEHTPHIHIFIACSSPVRFSTIKRHFPEGHIEQARGSCEENKQYVEKSGKWESDAKSDTSIKGTFEEWGELPVERPGTRSDLDFLYQLVKDGKSNFEILEQNSDYLLRLTDIERVRQTVKAEEFRTTFRSMEVIYLWGRTGTGKTRHVMEQEGYAAVYRVTEYEHPFDGYTGQNTLVLDEYRSQLKISELLNLLDGYPLELRCRYANKTACFTKVWIISNLALHAQYPIIQQEQPETWKALLRRIHRIVEYQPSEVV</sequence>
<dbReference type="AlphaFoldDB" id="A0A7W3XR24"/>
<keyword evidence="4" id="KW-0548">Nucleotidyltransferase</keyword>
<evidence type="ECO:0000256" key="7">
    <source>
        <dbReference type="ARBA" id="ARBA00022723"/>
    </source>
</evidence>
<evidence type="ECO:0000256" key="10">
    <source>
        <dbReference type="ARBA" id="ARBA00022801"/>
    </source>
</evidence>
<dbReference type="GO" id="GO:0016787">
    <property type="term" value="F:hydrolase activity"/>
    <property type="evidence" value="ECO:0007669"/>
    <property type="project" value="UniProtKB-KW"/>
</dbReference>
<comment type="similarity">
    <text evidence="2">Belongs to the nanoviruses/circoviruses replication-associated protein family.</text>
</comment>
<keyword evidence="6" id="KW-0540">Nuclease</keyword>
<evidence type="ECO:0000256" key="3">
    <source>
        <dbReference type="ARBA" id="ARBA00022679"/>
    </source>
</evidence>
<dbReference type="SUPFAM" id="SSF52540">
    <property type="entry name" value="P-loop containing nucleoside triphosphate hydrolases"/>
    <property type="match status" value="1"/>
</dbReference>
<dbReference type="GO" id="GO:0046872">
    <property type="term" value="F:metal ion binding"/>
    <property type="evidence" value="ECO:0007669"/>
    <property type="project" value="UniProtKB-KW"/>
</dbReference>
<evidence type="ECO:0000256" key="14">
    <source>
        <dbReference type="ARBA" id="ARBA00030754"/>
    </source>
</evidence>
<evidence type="ECO:0000256" key="5">
    <source>
        <dbReference type="ARBA" id="ARBA00022705"/>
    </source>
</evidence>
<name>A0A7W3XR24_9BACL</name>
<dbReference type="Proteomes" id="UP000567067">
    <property type="component" value="Unassembled WGS sequence"/>
</dbReference>
<dbReference type="InterPro" id="IPR049912">
    <property type="entry name" value="CRESS_DNA_REP"/>
</dbReference>
<evidence type="ECO:0000256" key="8">
    <source>
        <dbReference type="ARBA" id="ARBA00022741"/>
    </source>
</evidence>
<proteinExistence type="inferred from homology"/>
<organism evidence="17 18">
    <name type="scientific">Fontibacillus solani</name>
    <dbReference type="NCBI Taxonomy" id="1572857"/>
    <lineage>
        <taxon>Bacteria</taxon>
        <taxon>Bacillati</taxon>
        <taxon>Bacillota</taxon>
        <taxon>Bacilli</taxon>
        <taxon>Bacillales</taxon>
        <taxon>Paenibacillaceae</taxon>
        <taxon>Fontibacillus</taxon>
    </lineage>
</organism>
<dbReference type="Pfam" id="PF02407">
    <property type="entry name" value="Viral_Rep"/>
    <property type="match status" value="1"/>
</dbReference>
<dbReference type="Gene3D" id="3.40.50.300">
    <property type="entry name" value="P-loop containing nucleotide triphosphate hydrolases"/>
    <property type="match status" value="1"/>
</dbReference>
<keyword evidence="8" id="KW-0547">Nucleotide-binding</keyword>
<dbReference type="GO" id="GO:0016779">
    <property type="term" value="F:nucleotidyltransferase activity"/>
    <property type="evidence" value="ECO:0007669"/>
    <property type="project" value="UniProtKB-KW"/>
</dbReference>
<keyword evidence="3" id="KW-0808">Transferase</keyword>
<evidence type="ECO:0000256" key="4">
    <source>
        <dbReference type="ARBA" id="ARBA00022695"/>
    </source>
</evidence>
<evidence type="ECO:0000256" key="13">
    <source>
        <dbReference type="ARBA" id="ARBA00023268"/>
    </source>
</evidence>
<dbReference type="GO" id="GO:0003724">
    <property type="term" value="F:RNA helicase activity"/>
    <property type="evidence" value="ECO:0007669"/>
    <property type="project" value="InterPro"/>
</dbReference>
<evidence type="ECO:0000256" key="12">
    <source>
        <dbReference type="ARBA" id="ARBA00023125"/>
    </source>
</evidence>
<reference evidence="17 18" key="1">
    <citation type="submission" date="2020-08" db="EMBL/GenBank/DDBJ databases">
        <title>Genomic Encyclopedia of Type Strains, Phase III (KMG-III): the genomes of soil and plant-associated and newly described type strains.</title>
        <authorList>
            <person name="Whitman W."/>
        </authorList>
    </citation>
    <scope>NUCLEOTIDE SEQUENCE [LARGE SCALE GENOMIC DNA]</scope>
    <source>
        <strain evidence="17 18">CECT 8693</strain>
    </source>
</reference>
<keyword evidence="13" id="KW-0511">Multifunctional enzyme</keyword>
<evidence type="ECO:0000313" key="18">
    <source>
        <dbReference type="Proteomes" id="UP000567067"/>
    </source>
</evidence>
<accession>A0A7W3XR24</accession>
<protein>
    <recommendedName>
        <fullName evidence="14">ATP-dependent helicase Rep</fullName>
    </recommendedName>
    <alternativeName>
        <fullName evidence="15">RepP</fullName>
    </alternativeName>
</protein>
<dbReference type="InterPro" id="IPR027417">
    <property type="entry name" value="P-loop_NTPase"/>
</dbReference>
<comment type="caution">
    <text evidence="17">The sequence shown here is derived from an EMBL/GenBank/DDBJ whole genome shotgun (WGS) entry which is preliminary data.</text>
</comment>
<evidence type="ECO:0000259" key="16">
    <source>
        <dbReference type="PROSITE" id="PS52020"/>
    </source>
</evidence>
<gene>
    <name evidence="17" type="ORF">FHR92_001560</name>
</gene>
<keyword evidence="9" id="KW-0255">Endonuclease</keyword>
<dbReference type="GO" id="GO:0003677">
    <property type="term" value="F:DNA binding"/>
    <property type="evidence" value="ECO:0007669"/>
    <property type="project" value="UniProtKB-KW"/>
</dbReference>
<dbReference type="GO" id="GO:0000166">
    <property type="term" value="F:nucleotide binding"/>
    <property type="evidence" value="ECO:0007669"/>
    <property type="project" value="UniProtKB-KW"/>
</dbReference>
<evidence type="ECO:0000256" key="6">
    <source>
        <dbReference type="ARBA" id="ARBA00022722"/>
    </source>
</evidence>
<evidence type="ECO:0000256" key="2">
    <source>
        <dbReference type="ARBA" id="ARBA00008545"/>
    </source>
</evidence>
<dbReference type="PROSITE" id="PS52020">
    <property type="entry name" value="CRESS_DNA_REP"/>
    <property type="match status" value="1"/>
</dbReference>
<evidence type="ECO:0000256" key="9">
    <source>
        <dbReference type="ARBA" id="ARBA00022759"/>
    </source>
</evidence>
<evidence type="ECO:0000313" key="17">
    <source>
        <dbReference type="EMBL" id="MBA9085098.1"/>
    </source>
</evidence>
<keyword evidence="5" id="KW-0235">DNA replication</keyword>
<comment type="cofactor">
    <cofactor evidence="1">
        <name>Mn(2+)</name>
        <dbReference type="ChEBI" id="CHEBI:29035"/>
    </cofactor>
</comment>
<keyword evidence="18" id="KW-1185">Reference proteome</keyword>
<dbReference type="Gene3D" id="3.40.1310.20">
    <property type="match status" value="1"/>
</dbReference>
<feature type="domain" description="CRESS-DNA virus Rep endonuclease" evidence="16">
    <location>
        <begin position="3"/>
        <end position="118"/>
    </location>
</feature>
<keyword evidence="7" id="KW-0479">Metal-binding</keyword>
<evidence type="ECO:0000256" key="11">
    <source>
        <dbReference type="ARBA" id="ARBA00023124"/>
    </source>
</evidence>
<evidence type="ECO:0000256" key="15">
    <source>
        <dbReference type="ARBA" id="ARBA00032243"/>
    </source>
</evidence>